<comment type="caution">
    <text evidence="2">The sequence shown here is derived from an EMBL/GenBank/DDBJ whole genome shotgun (WGS) entry which is preliminary data.</text>
</comment>
<evidence type="ECO:0000313" key="3">
    <source>
        <dbReference type="Proteomes" id="UP001607157"/>
    </source>
</evidence>
<reference evidence="2 3" key="1">
    <citation type="submission" date="2024-10" db="EMBL/GenBank/DDBJ databases">
        <authorList>
            <person name="Yang X.-N."/>
        </authorList>
    </citation>
    <scope>NUCLEOTIDE SEQUENCE [LARGE SCALE GENOMIC DNA]</scope>
    <source>
        <strain evidence="2 3">CAU 1059</strain>
    </source>
</reference>
<evidence type="ECO:0000313" key="2">
    <source>
        <dbReference type="EMBL" id="MFH0255244.1"/>
    </source>
</evidence>
<dbReference type="InterPro" id="IPR036844">
    <property type="entry name" value="Hint_dom_sf"/>
</dbReference>
<dbReference type="SUPFAM" id="SSF51294">
    <property type="entry name" value="Hedgehog/intein (Hint) domain"/>
    <property type="match status" value="1"/>
</dbReference>
<keyword evidence="3" id="KW-1185">Reference proteome</keyword>
<dbReference type="RefSeq" id="WP_377173002.1">
    <property type="nucleotide sequence ID" value="NZ_JBHTJC010000006.1"/>
</dbReference>
<dbReference type="InterPro" id="IPR028992">
    <property type="entry name" value="Hedgehog/Intein_dom"/>
</dbReference>
<name>A0ABW7IBD9_9RHOB</name>
<evidence type="ECO:0000259" key="1">
    <source>
        <dbReference type="Pfam" id="PF13403"/>
    </source>
</evidence>
<proteinExistence type="predicted"/>
<organism evidence="2 3">
    <name type="scientific">Roseovarius aquimarinus</name>
    <dbReference type="NCBI Taxonomy" id="1229156"/>
    <lineage>
        <taxon>Bacteria</taxon>
        <taxon>Pseudomonadati</taxon>
        <taxon>Pseudomonadota</taxon>
        <taxon>Alphaproteobacteria</taxon>
        <taxon>Rhodobacterales</taxon>
        <taxon>Roseobacteraceae</taxon>
        <taxon>Roseovarius</taxon>
    </lineage>
</organism>
<dbReference type="Proteomes" id="UP001607157">
    <property type="component" value="Unassembled WGS sequence"/>
</dbReference>
<feature type="domain" description="Hedgehog/Intein (Hint)" evidence="1">
    <location>
        <begin position="13"/>
        <end position="139"/>
    </location>
</feature>
<dbReference type="Pfam" id="PF13403">
    <property type="entry name" value="Hint_2"/>
    <property type="match status" value="1"/>
</dbReference>
<sequence length="152" mass="16448">MTLEALSEPAGVLSGSIILTLDGEIPVEHLMQGDRIITRDCGTATLVGVHRHTVRTRAVRILAGSLGDTRPDCDVVLPEGQQILVRDWRAEALFGLKQAAVPAHALIDGEFITSEGMTTMTLHELQFDGAHVIYADGLELIAQTWQAARRVA</sequence>
<accession>A0ABW7IBD9</accession>
<protein>
    <submittedName>
        <fullName evidence="2">Hint domain-containing protein</fullName>
    </submittedName>
</protein>
<dbReference type="EMBL" id="JBIHMM010000005">
    <property type="protein sequence ID" value="MFH0255244.1"/>
    <property type="molecule type" value="Genomic_DNA"/>
</dbReference>
<gene>
    <name evidence="2" type="ORF">ACGRVM_15165</name>
</gene>